<dbReference type="AlphaFoldDB" id="A0A232M322"/>
<evidence type="ECO:0000313" key="1">
    <source>
        <dbReference type="EMBL" id="OXV10746.1"/>
    </source>
</evidence>
<keyword evidence="2" id="KW-1185">Reference proteome</keyword>
<comment type="caution">
    <text evidence="1">The sequence shown here is derived from an EMBL/GenBank/DDBJ whole genome shotgun (WGS) entry which is preliminary data.</text>
</comment>
<protein>
    <submittedName>
        <fullName evidence="1">Uncharacterized protein</fullName>
    </submittedName>
</protein>
<reference evidence="1 2" key="1">
    <citation type="journal article" date="2015" name="Environ. Microbiol.">
        <title>Metagenome sequence of Elaphomyces granulatus from sporocarp tissue reveals Ascomycota ectomycorrhizal fingerprints of genome expansion and a Proteobacteria-rich microbiome.</title>
        <authorList>
            <person name="Quandt C.A."/>
            <person name="Kohler A."/>
            <person name="Hesse C.N."/>
            <person name="Sharpton T.J."/>
            <person name="Martin F."/>
            <person name="Spatafora J.W."/>
        </authorList>
    </citation>
    <scope>NUCLEOTIDE SEQUENCE [LARGE SCALE GENOMIC DNA]</scope>
    <source>
        <strain evidence="1 2">OSC145934</strain>
    </source>
</reference>
<evidence type="ECO:0000313" key="2">
    <source>
        <dbReference type="Proteomes" id="UP000243515"/>
    </source>
</evidence>
<gene>
    <name evidence="1" type="ORF">Egran_01493</name>
</gene>
<accession>A0A232M322</accession>
<dbReference type="Proteomes" id="UP000243515">
    <property type="component" value="Unassembled WGS sequence"/>
</dbReference>
<organism evidence="1 2">
    <name type="scientific">Elaphomyces granulatus</name>
    <dbReference type="NCBI Taxonomy" id="519963"/>
    <lineage>
        <taxon>Eukaryota</taxon>
        <taxon>Fungi</taxon>
        <taxon>Dikarya</taxon>
        <taxon>Ascomycota</taxon>
        <taxon>Pezizomycotina</taxon>
        <taxon>Eurotiomycetes</taxon>
        <taxon>Eurotiomycetidae</taxon>
        <taxon>Eurotiales</taxon>
        <taxon>Elaphomycetaceae</taxon>
        <taxon>Elaphomyces</taxon>
    </lineage>
</organism>
<proteinExistence type="predicted"/>
<dbReference type="EMBL" id="NPHW01002791">
    <property type="protein sequence ID" value="OXV10746.1"/>
    <property type="molecule type" value="Genomic_DNA"/>
</dbReference>
<name>A0A232M322_9EURO</name>
<sequence length="122" mass="13579">MAVANMAVAKNTIISHVHDKLIVTSSSQDDQSGPAAELRQSFAGTRTLNNSINQVVRMNRSLHSQRAASLVVAVPIQDTVAQFTQKDAPKMMKPLWKSYWFRNTNDLLHFHYTDLAVSLTPS</sequence>